<keyword evidence="5 8" id="KW-1133">Transmembrane helix</keyword>
<evidence type="ECO:0000256" key="2">
    <source>
        <dbReference type="ARBA" id="ARBA00022448"/>
    </source>
</evidence>
<dbReference type="KEGG" id="mho:MHO_4000"/>
<dbReference type="HOGENOM" id="CLU_196746_0_0_14"/>
<sequence length="79" mass="9210">MTREQKKQAKLQAKAEKGQVKLYTFRNWIKEIKRVIWPKSAKSWKWFGITILFLVLMAAFCFAITLGFSSLWNSVGIKA</sequence>
<comment type="subcellular location">
    <subcellularLocation>
        <location evidence="1">Membrane</location>
    </subcellularLocation>
</comment>
<evidence type="ECO:0000256" key="7">
    <source>
        <dbReference type="ARBA" id="ARBA00023136"/>
    </source>
</evidence>
<dbReference type="InterPro" id="IPR001901">
    <property type="entry name" value="Translocase_SecE/Sec61-g"/>
</dbReference>
<dbReference type="GO" id="GO:0006605">
    <property type="term" value="P:protein targeting"/>
    <property type="evidence" value="ECO:0007669"/>
    <property type="project" value="InterPro"/>
</dbReference>
<evidence type="ECO:0008006" key="11">
    <source>
        <dbReference type="Google" id="ProtNLM"/>
    </source>
</evidence>
<keyword evidence="7 8" id="KW-0472">Membrane</keyword>
<evidence type="ECO:0000313" key="10">
    <source>
        <dbReference type="Proteomes" id="UP000002631"/>
    </source>
</evidence>
<dbReference type="GO" id="GO:0008320">
    <property type="term" value="F:protein transmembrane transporter activity"/>
    <property type="evidence" value="ECO:0007669"/>
    <property type="project" value="InterPro"/>
</dbReference>
<feature type="transmembrane region" description="Helical" evidence="8">
    <location>
        <begin position="46"/>
        <end position="72"/>
    </location>
</feature>
<keyword evidence="2" id="KW-0813">Transport</keyword>
<organism evidence="9 10">
    <name type="scientific">Metamycoplasma hominis (strain ATCC 23114 / DSM 25592 / NBRC 14850 / NCTC 10111 / PG21)</name>
    <name type="common">Mycoplasma hominis</name>
    <dbReference type="NCBI Taxonomy" id="347256"/>
    <lineage>
        <taxon>Bacteria</taxon>
        <taxon>Bacillati</taxon>
        <taxon>Mycoplasmatota</taxon>
        <taxon>Mycoplasmoidales</taxon>
        <taxon>Metamycoplasmataceae</taxon>
        <taxon>Metamycoplasma</taxon>
    </lineage>
</organism>
<keyword evidence="10" id="KW-1185">Reference proteome</keyword>
<accession>D1J8I8</accession>
<dbReference type="AlphaFoldDB" id="D1J8I8"/>
<evidence type="ECO:0000256" key="8">
    <source>
        <dbReference type="SAM" id="Phobius"/>
    </source>
</evidence>
<dbReference type="GO" id="GO:0006886">
    <property type="term" value="P:intracellular protein transport"/>
    <property type="evidence" value="ECO:0007669"/>
    <property type="project" value="InterPro"/>
</dbReference>
<keyword evidence="3 8" id="KW-0812">Transmembrane</keyword>
<evidence type="ECO:0000256" key="4">
    <source>
        <dbReference type="ARBA" id="ARBA00022927"/>
    </source>
</evidence>
<keyword evidence="4" id="KW-0653">Protein transport</keyword>
<dbReference type="GO" id="GO:0016020">
    <property type="term" value="C:membrane"/>
    <property type="evidence" value="ECO:0007669"/>
    <property type="project" value="UniProtKB-SubCell"/>
</dbReference>
<name>D1J8I8_METH1</name>
<reference evidence="9 10" key="1">
    <citation type="journal article" date="2009" name="PLoS Genet.">
        <title>Life on arginine for Mycoplasma hominis: clues from its minimal genome and comparison with other human urogenital mycoplasmas.</title>
        <authorList>
            <person name="Pereyre S."/>
            <person name="Sirand-Pugnet P."/>
            <person name="Beven L."/>
            <person name="Charron A."/>
            <person name="Renaudin H."/>
            <person name="Barre A."/>
            <person name="Avenaud P."/>
            <person name="Jacob D."/>
            <person name="Couloux A."/>
            <person name="Barbe V."/>
            <person name="de Daruvar A."/>
            <person name="Blanchard A."/>
            <person name="Bebear C."/>
        </authorList>
    </citation>
    <scope>NUCLEOTIDE SEQUENCE [LARGE SCALE GENOMIC DNA]</scope>
    <source>
        <strain evidence="10">ATCC 23114 / NBRC 14850 / NCTC 10111 / PG21</strain>
    </source>
</reference>
<dbReference type="InterPro" id="IPR038379">
    <property type="entry name" value="SecE_sf"/>
</dbReference>
<evidence type="ECO:0000313" key="9">
    <source>
        <dbReference type="EMBL" id="CAX37535.1"/>
    </source>
</evidence>
<evidence type="ECO:0000256" key="1">
    <source>
        <dbReference type="ARBA" id="ARBA00004370"/>
    </source>
</evidence>
<evidence type="ECO:0000256" key="6">
    <source>
        <dbReference type="ARBA" id="ARBA00023010"/>
    </source>
</evidence>
<evidence type="ECO:0000256" key="3">
    <source>
        <dbReference type="ARBA" id="ARBA00022692"/>
    </source>
</evidence>
<dbReference type="EMBL" id="FP236530">
    <property type="protein sequence ID" value="CAX37535.1"/>
    <property type="molecule type" value="Genomic_DNA"/>
</dbReference>
<dbReference type="RefSeq" id="WP_012855674.1">
    <property type="nucleotide sequence ID" value="NC_013511.1"/>
</dbReference>
<protein>
    <recommendedName>
        <fullName evidence="11">Preprotein translocase subunit SecE</fullName>
    </recommendedName>
</protein>
<gene>
    <name evidence="9" type="ordered locus">MHO_4000</name>
</gene>
<dbReference type="InterPro" id="IPR005807">
    <property type="entry name" value="SecE_bac"/>
</dbReference>
<keyword evidence="6" id="KW-0811">Translocation</keyword>
<proteinExistence type="predicted"/>
<dbReference type="STRING" id="347256.MHO_4000"/>
<dbReference type="GO" id="GO:0009306">
    <property type="term" value="P:protein secretion"/>
    <property type="evidence" value="ECO:0007669"/>
    <property type="project" value="InterPro"/>
</dbReference>
<dbReference type="Gene3D" id="1.20.5.1030">
    <property type="entry name" value="Preprotein translocase secy subunit"/>
    <property type="match status" value="1"/>
</dbReference>
<dbReference type="Proteomes" id="UP000002631">
    <property type="component" value="Chromosome"/>
</dbReference>
<dbReference type="eggNOG" id="ENOG5032ERX">
    <property type="taxonomic scope" value="Bacteria"/>
</dbReference>
<dbReference type="NCBIfam" id="TIGR00964">
    <property type="entry name" value="secE_bact"/>
    <property type="match status" value="1"/>
</dbReference>
<dbReference type="Pfam" id="PF00584">
    <property type="entry name" value="SecE"/>
    <property type="match status" value="1"/>
</dbReference>
<evidence type="ECO:0000256" key="5">
    <source>
        <dbReference type="ARBA" id="ARBA00022989"/>
    </source>
</evidence>
<dbReference type="PaxDb" id="347256-MHO_4000"/>